<evidence type="ECO:0000313" key="1">
    <source>
        <dbReference type="Proteomes" id="UP000887574"/>
    </source>
</evidence>
<reference evidence="2" key="1">
    <citation type="submission" date="2022-11" db="UniProtKB">
        <authorList>
            <consortium name="WormBaseParasite"/>
        </authorList>
    </citation>
    <scope>IDENTIFICATION</scope>
</reference>
<accession>A0A915DBE5</accession>
<dbReference type="AlphaFoldDB" id="A0A915DBE5"/>
<evidence type="ECO:0000313" key="2">
    <source>
        <dbReference type="WBParaSite" id="jg17858"/>
    </source>
</evidence>
<organism evidence="1 2">
    <name type="scientific">Ditylenchus dipsaci</name>
    <dbReference type="NCBI Taxonomy" id="166011"/>
    <lineage>
        <taxon>Eukaryota</taxon>
        <taxon>Metazoa</taxon>
        <taxon>Ecdysozoa</taxon>
        <taxon>Nematoda</taxon>
        <taxon>Chromadorea</taxon>
        <taxon>Rhabditida</taxon>
        <taxon>Tylenchina</taxon>
        <taxon>Tylenchomorpha</taxon>
        <taxon>Sphaerularioidea</taxon>
        <taxon>Anguinidae</taxon>
        <taxon>Anguininae</taxon>
        <taxon>Ditylenchus</taxon>
    </lineage>
</organism>
<protein>
    <submittedName>
        <fullName evidence="2">Nuclear receptor domain-containing protein</fullName>
    </submittedName>
</protein>
<proteinExistence type="predicted"/>
<dbReference type="WBParaSite" id="jg17858">
    <property type="protein sequence ID" value="jg17858"/>
    <property type="gene ID" value="jg17858"/>
</dbReference>
<sequence>MCRSCRFNRCILMGMNPLSLKLPQDADIVAIANKVGEKRSILQEKYKTKQLVWIKETLLRHTSLQCTIFTAAYYSFEHDAETFVFPNGFIPAKMKNAFISDVTEEAK</sequence>
<keyword evidence="1" id="KW-1185">Reference proteome</keyword>
<dbReference type="Proteomes" id="UP000887574">
    <property type="component" value="Unplaced"/>
</dbReference>
<name>A0A915DBE5_9BILA</name>
<dbReference type="SUPFAM" id="SSF57716">
    <property type="entry name" value="Glucocorticoid receptor-like (DNA-binding domain)"/>
    <property type="match status" value="1"/>
</dbReference>